<sequence>MTALPDDLRLLLVHKQRTSARLRFLIFPHGVCAFKPLPALSVVEEEGEGEPEVAYHPNGWLRRTEQALALAPGSLKAEPEFHATVQTPGGPISIQLAELDTVDPPFAVAEAVGGRFVAITEARGCTPVEMELLRRAYTAMLG</sequence>
<dbReference type="EMBL" id="SJZB01000051">
    <property type="protein sequence ID" value="TCJ11684.1"/>
    <property type="molecule type" value="Genomic_DNA"/>
</dbReference>
<dbReference type="RefSeq" id="WP_131448940.1">
    <property type="nucleotide sequence ID" value="NZ_SJZB01000051.1"/>
</dbReference>
<evidence type="ECO:0000313" key="1">
    <source>
        <dbReference type="EMBL" id="TCJ11684.1"/>
    </source>
</evidence>
<reference evidence="1 2" key="1">
    <citation type="submission" date="2019-03" db="EMBL/GenBank/DDBJ databases">
        <title>Genome sequence of Thiobacillaceae bacterium LSR1, a sulfur-oxidizing bacterium isolated from freshwater sediment.</title>
        <authorList>
            <person name="Li S."/>
        </authorList>
    </citation>
    <scope>NUCLEOTIDE SEQUENCE [LARGE SCALE GENOMIC DNA]</scope>
    <source>
        <strain evidence="1 2">LSR1</strain>
    </source>
</reference>
<evidence type="ECO:0000313" key="2">
    <source>
        <dbReference type="Proteomes" id="UP000295443"/>
    </source>
</evidence>
<dbReference type="Proteomes" id="UP000295443">
    <property type="component" value="Unassembled WGS sequence"/>
</dbReference>
<dbReference type="AlphaFoldDB" id="A0A4R1B122"/>
<proteinExistence type="predicted"/>
<name>A0A4R1B122_9PROT</name>
<accession>A0A4R1B122</accession>
<gene>
    <name evidence="1" type="ORF">EZJ19_14820</name>
</gene>
<protein>
    <submittedName>
        <fullName evidence="1">Uncharacterized protein</fullName>
    </submittedName>
</protein>
<keyword evidence="2" id="KW-1185">Reference proteome</keyword>
<comment type="caution">
    <text evidence="1">The sequence shown here is derived from an EMBL/GenBank/DDBJ whole genome shotgun (WGS) entry which is preliminary data.</text>
</comment>
<dbReference type="OrthoDB" id="6088517at2"/>
<organism evidence="1 2">
    <name type="scientific">Parasulfuritortus cantonensis</name>
    <dbReference type="NCBI Taxonomy" id="2528202"/>
    <lineage>
        <taxon>Bacteria</taxon>
        <taxon>Pseudomonadati</taxon>
        <taxon>Pseudomonadota</taxon>
        <taxon>Betaproteobacteria</taxon>
        <taxon>Nitrosomonadales</taxon>
        <taxon>Thiobacillaceae</taxon>
        <taxon>Parasulfuritortus</taxon>
    </lineage>
</organism>